<feature type="transmembrane region" description="Helical" evidence="1">
    <location>
        <begin position="164"/>
        <end position="185"/>
    </location>
</feature>
<feature type="transmembrane region" description="Helical" evidence="1">
    <location>
        <begin position="244"/>
        <end position="277"/>
    </location>
</feature>
<feature type="transmembrane region" description="Helical" evidence="1">
    <location>
        <begin position="15"/>
        <end position="34"/>
    </location>
</feature>
<feature type="transmembrane region" description="Helical" evidence="1">
    <location>
        <begin position="88"/>
        <end position="109"/>
    </location>
</feature>
<dbReference type="RefSeq" id="WP_117969346.1">
    <property type="nucleotide sequence ID" value="NZ_QSFD01000001.1"/>
</dbReference>
<organism evidence="2 3">
    <name type="scientific">Eubacterium ventriosum</name>
    <dbReference type="NCBI Taxonomy" id="39496"/>
    <lineage>
        <taxon>Bacteria</taxon>
        <taxon>Bacillati</taxon>
        <taxon>Bacillota</taxon>
        <taxon>Clostridia</taxon>
        <taxon>Eubacteriales</taxon>
        <taxon>Eubacteriaceae</taxon>
        <taxon>Eubacterium</taxon>
    </lineage>
</organism>
<keyword evidence="1" id="KW-1133">Transmembrane helix</keyword>
<evidence type="ECO:0000313" key="3">
    <source>
        <dbReference type="Proteomes" id="UP000284779"/>
    </source>
</evidence>
<keyword evidence="1" id="KW-0472">Membrane</keyword>
<evidence type="ECO:0000313" key="2">
    <source>
        <dbReference type="EMBL" id="RHA20870.1"/>
    </source>
</evidence>
<feature type="transmembrane region" description="Helical" evidence="1">
    <location>
        <begin position="197"/>
        <end position="224"/>
    </location>
</feature>
<feature type="transmembrane region" description="Helical" evidence="1">
    <location>
        <begin position="55"/>
        <end position="73"/>
    </location>
</feature>
<evidence type="ECO:0000256" key="1">
    <source>
        <dbReference type="SAM" id="Phobius"/>
    </source>
</evidence>
<dbReference type="AlphaFoldDB" id="A0A413RDL1"/>
<name>A0A413RDL1_9FIRM</name>
<proteinExistence type="predicted"/>
<gene>
    <name evidence="2" type="ORF">DW944_01490</name>
</gene>
<feature type="transmembrane region" description="Helical" evidence="1">
    <location>
        <begin position="483"/>
        <end position="503"/>
    </location>
</feature>
<sequence length="528" mass="60121">MNAIINKTGNVIQKIIWGILVAMFGILSIFNILGTTKIDIKVNDYKEYAEYSLNNILMIILYVVTIFAILYIIDRYTKLLKMDTNKFANIATIYVIAIGIAYIVMVRAYPISDQSVVQRIASSFLDGDYSELTGKGYLVAYPQQLGIIGIIQIIYYIFGKDNYIAIMLFNVLAMAGIFNMLYKILTKMTDNIRIHNLYWVMVFGCFPLIFYSFFVYGTIFGLFFSLVGFYNLILAKENGKILNFVISFLAFCMGTISKSNCLIFVIAAVLVTLFYGIKEQKLKYVVFSIILMGALMAPKCVNLYYAKKANVTISKGVPAKCFIAMGLQKGTKELGCGVDGWYNAYNLTTFINAGRDSEKASEIAGENISERLSEFKSKPLEFVDFAKNKITTQWCEPTFQTFWMLQAMDNHAEWSKVAESIEKGKANKIIFVIMKLYLIFIWLGNLAYLIAKRKQLTIWNLLLQVAVLGGFIFHFLWEGKALYIMPYYVISFVAGVQGMYMLYEKIKIETLNIQEQNKKAVSEVNHKS</sequence>
<feature type="transmembrane region" description="Helical" evidence="1">
    <location>
        <begin position="284"/>
        <end position="305"/>
    </location>
</feature>
<keyword evidence="1" id="KW-0812">Transmembrane</keyword>
<feature type="transmembrane region" description="Helical" evidence="1">
    <location>
        <begin position="138"/>
        <end position="158"/>
    </location>
</feature>
<feature type="transmembrane region" description="Helical" evidence="1">
    <location>
        <begin position="429"/>
        <end position="451"/>
    </location>
</feature>
<dbReference type="EMBL" id="QSFD01000001">
    <property type="protein sequence ID" value="RHA20870.1"/>
    <property type="molecule type" value="Genomic_DNA"/>
</dbReference>
<dbReference type="Proteomes" id="UP000284779">
    <property type="component" value="Unassembled WGS sequence"/>
</dbReference>
<evidence type="ECO:0008006" key="4">
    <source>
        <dbReference type="Google" id="ProtNLM"/>
    </source>
</evidence>
<feature type="transmembrane region" description="Helical" evidence="1">
    <location>
        <begin position="458"/>
        <end position="477"/>
    </location>
</feature>
<comment type="caution">
    <text evidence="2">The sequence shown here is derived from an EMBL/GenBank/DDBJ whole genome shotgun (WGS) entry which is preliminary data.</text>
</comment>
<protein>
    <recommendedName>
        <fullName evidence="4">Glycosyltransferase RgtA/B/C/D-like domain-containing protein</fullName>
    </recommendedName>
</protein>
<keyword evidence="3" id="KW-1185">Reference proteome</keyword>
<reference evidence="2 3" key="1">
    <citation type="submission" date="2018-08" db="EMBL/GenBank/DDBJ databases">
        <title>A genome reference for cultivated species of the human gut microbiota.</title>
        <authorList>
            <person name="Zou Y."/>
            <person name="Xue W."/>
            <person name="Luo G."/>
        </authorList>
    </citation>
    <scope>NUCLEOTIDE SEQUENCE [LARGE SCALE GENOMIC DNA]</scope>
    <source>
        <strain evidence="2 3">AM44-11BH</strain>
    </source>
</reference>
<accession>A0A413RDL1</accession>